<evidence type="ECO:0000256" key="1">
    <source>
        <dbReference type="SAM" id="MobiDB-lite"/>
    </source>
</evidence>
<comment type="caution">
    <text evidence="2">The sequence shown here is derived from an EMBL/GenBank/DDBJ whole genome shotgun (WGS) entry which is preliminary data.</text>
</comment>
<evidence type="ECO:0000313" key="3">
    <source>
        <dbReference type="Proteomes" id="UP001163046"/>
    </source>
</evidence>
<accession>A0A9X0CS53</accession>
<organism evidence="2 3">
    <name type="scientific">Desmophyllum pertusum</name>
    <dbReference type="NCBI Taxonomy" id="174260"/>
    <lineage>
        <taxon>Eukaryota</taxon>
        <taxon>Metazoa</taxon>
        <taxon>Cnidaria</taxon>
        <taxon>Anthozoa</taxon>
        <taxon>Hexacorallia</taxon>
        <taxon>Scleractinia</taxon>
        <taxon>Caryophylliina</taxon>
        <taxon>Caryophylliidae</taxon>
        <taxon>Desmophyllum</taxon>
    </lineage>
</organism>
<sequence length="59" mass="6814">MDKYLREETYTELLNMGKYDSIKYSKVEDLGGKEEMEIPSEPVKKSSAATKLGKWSSHR</sequence>
<dbReference type="Proteomes" id="UP001163046">
    <property type="component" value="Unassembled WGS sequence"/>
</dbReference>
<gene>
    <name evidence="2" type="ORF">OS493_011289</name>
</gene>
<reference evidence="2" key="1">
    <citation type="submission" date="2023-01" db="EMBL/GenBank/DDBJ databases">
        <title>Genome assembly of the deep-sea coral Lophelia pertusa.</title>
        <authorList>
            <person name="Herrera S."/>
            <person name="Cordes E."/>
        </authorList>
    </citation>
    <scope>NUCLEOTIDE SEQUENCE</scope>
    <source>
        <strain evidence="2">USNM1676648</strain>
        <tissue evidence="2">Polyp</tissue>
    </source>
</reference>
<dbReference type="EMBL" id="MU826830">
    <property type="protein sequence ID" value="KAJ7373680.1"/>
    <property type="molecule type" value="Genomic_DNA"/>
</dbReference>
<dbReference type="AlphaFoldDB" id="A0A9X0CS53"/>
<evidence type="ECO:0000313" key="2">
    <source>
        <dbReference type="EMBL" id="KAJ7373680.1"/>
    </source>
</evidence>
<name>A0A9X0CS53_9CNID</name>
<feature type="region of interest" description="Disordered" evidence="1">
    <location>
        <begin position="35"/>
        <end position="59"/>
    </location>
</feature>
<protein>
    <submittedName>
        <fullName evidence="2">Uncharacterized protein</fullName>
    </submittedName>
</protein>
<proteinExistence type="predicted"/>
<keyword evidence="3" id="KW-1185">Reference proteome</keyword>